<keyword evidence="2" id="KW-0479">Metal-binding</keyword>
<proteinExistence type="predicted"/>
<dbReference type="GO" id="GO:0000981">
    <property type="term" value="F:DNA-binding transcription factor activity, RNA polymerase II-specific"/>
    <property type="evidence" value="ECO:0007669"/>
    <property type="project" value="InterPro"/>
</dbReference>
<evidence type="ECO:0000313" key="7">
    <source>
        <dbReference type="Proteomes" id="UP000757232"/>
    </source>
</evidence>
<dbReference type="GO" id="GO:0006351">
    <property type="term" value="P:DNA-templated transcription"/>
    <property type="evidence" value="ECO:0007669"/>
    <property type="project" value="InterPro"/>
</dbReference>
<evidence type="ECO:0000256" key="2">
    <source>
        <dbReference type="ARBA" id="ARBA00022723"/>
    </source>
</evidence>
<keyword evidence="7" id="KW-1185">Reference proteome</keyword>
<dbReference type="Pfam" id="PF04082">
    <property type="entry name" value="Fungal_trans"/>
    <property type="match status" value="1"/>
</dbReference>
<protein>
    <recommendedName>
        <fullName evidence="5">Zn(2)-C6 fungal-type domain-containing protein</fullName>
    </recommendedName>
</protein>
<dbReference type="SUPFAM" id="SSF57701">
    <property type="entry name" value="Zn2/Cys6 DNA-binding domain"/>
    <property type="match status" value="1"/>
</dbReference>
<feature type="compositionally biased region" description="Polar residues" evidence="4">
    <location>
        <begin position="821"/>
        <end position="831"/>
    </location>
</feature>
<dbReference type="InterPro" id="IPR036864">
    <property type="entry name" value="Zn2-C6_fun-type_DNA-bd_sf"/>
</dbReference>
<organism evidence="6 7">
    <name type="scientific">Sanghuangporus baumii</name>
    <name type="common">Phellinus baumii</name>
    <dbReference type="NCBI Taxonomy" id="108892"/>
    <lineage>
        <taxon>Eukaryota</taxon>
        <taxon>Fungi</taxon>
        <taxon>Dikarya</taxon>
        <taxon>Basidiomycota</taxon>
        <taxon>Agaricomycotina</taxon>
        <taxon>Agaricomycetes</taxon>
        <taxon>Hymenochaetales</taxon>
        <taxon>Hymenochaetaceae</taxon>
        <taxon>Sanghuangporus</taxon>
    </lineage>
</organism>
<evidence type="ECO:0000256" key="4">
    <source>
        <dbReference type="SAM" id="MobiDB-lite"/>
    </source>
</evidence>
<sequence length="905" mass="98815">MSSTINSRKSIKTKEPIEKRRENGEISCAECRRQKLRCDKAVPCGTCRRKGCESICPNGTLAPVHVPRLASGDTDLRMHKLLQMSKRVRQLEDALQIAHCSVPGATTHPLLSEELLKVKNITNAPPPVKSESDASDEETIDMVGTLVNMGRGVESYLGDEFVIEHIGSAEAMHVRVNLPQASLVCPPPAIFPFKPLFLPAEEIQAQIEDKLPSYERGSALIEAYLENISWLVRMVDREQLMEELMPQIYRRKRPGLGSASHETRRTHPHVLALLLAVFATGAVADLTLPPWNEEADLYYHLSWTAMGLESLFNGTNLYTIQALAVLGGYDIFSCRRTSLENSWKIVSFCLSLATSIGLRTAQKEAAMGASFYGRMESRPMALYPSVVDCELPEDTEATITKDGAKLPSFWRIRYTYSKEIMAGIVDKFTSVRPLKYSEVLKVDQKIRGFDLNMFLPANGPGHLRHLLMVLIKDASLLLLHRNFFVRALIENPSDPTRSRFAPSFLSTYRTASTILRAVRALVNDQPHIIARVWPFWAHALSASVMLGSVAACDASSLAPQAFVEFNNSIEMLGKMQIHPLIRDLMPTVLQLRDRAYGVLVRHNINVPYPQPPGPDVPTTGSAIEHSMVIDAGGLPQNNDDSLFRDSQGMTSAFLDGKISQMMTPSSSTTPSSGLQPGATSSHQCSETSRSSSSSSLLNLNQEDPVGSDLLHQSAFVPSPCDVAPSYQELLHTSGSLQGTSGDVGADSIHQSALHTPPMMQANAGRSEVPQSLTHLANHHAGGQNSGVPQHSGPSSHSSSENGESNNFHAPSNAGLEAFMSGQGSSEQTQMQLDPSLSFDSLSNLPLESFFNTDFDVSYDMRAAAGLGDESVLSHISEDLAACRTILTDSRFFGYGSGMVGTPTQL</sequence>
<dbReference type="CDD" id="cd12148">
    <property type="entry name" value="fungal_TF_MHR"/>
    <property type="match status" value="1"/>
</dbReference>
<dbReference type="EMBL" id="LNZH02000153">
    <property type="protein sequence ID" value="OCB89544.1"/>
    <property type="molecule type" value="Genomic_DNA"/>
</dbReference>
<dbReference type="PANTHER" id="PTHR31001">
    <property type="entry name" value="UNCHARACTERIZED TRANSCRIPTIONAL REGULATORY PROTEIN"/>
    <property type="match status" value="1"/>
</dbReference>
<dbReference type="PROSITE" id="PS50048">
    <property type="entry name" value="ZN2_CY6_FUNGAL_2"/>
    <property type="match status" value="1"/>
</dbReference>
<reference evidence="6" key="1">
    <citation type="submission" date="2016-06" db="EMBL/GenBank/DDBJ databases">
        <title>Draft Genome sequence of the fungus Inonotus baumii.</title>
        <authorList>
            <person name="Zhu H."/>
            <person name="Lin W."/>
        </authorList>
    </citation>
    <scope>NUCLEOTIDE SEQUENCE</scope>
    <source>
        <strain evidence="6">821</strain>
    </source>
</reference>
<dbReference type="Gene3D" id="4.10.240.10">
    <property type="entry name" value="Zn(2)-C6 fungal-type DNA-binding domain"/>
    <property type="match status" value="1"/>
</dbReference>
<comment type="caution">
    <text evidence="6">The sequence shown here is derived from an EMBL/GenBank/DDBJ whole genome shotgun (WGS) entry which is preliminary data.</text>
</comment>
<name>A0A9Q5I0T5_SANBA</name>
<dbReference type="AlphaFoldDB" id="A0A9Q5I0T5"/>
<evidence type="ECO:0000259" key="5">
    <source>
        <dbReference type="PROSITE" id="PS50048"/>
    </source>
</evidence>
<dbReference type="Proteomes" id="UP000757232">
    <property type="component" value="Unassembled WGS sequence"/>
</dbReference>
<accession>A0A9Q5I0T5</accession>
<dbReference type="GO" id="GO:0003677">
    <property type="term" value="F:DNA binding"/>
    <property type="evidence" value="ECO:0007669"/>
    <property type="project" value="InterPro"/>
</dbReference>
<feature type="domain" description="Zn(2)-C6 fungal-type" evidence="5">
    <location>
        <begin position="27"/>
        <end position="56"/>
    </location>
</feature>
<evidence type="ECO:0000256" key="3">
    <source>
        <dbReference type="ARBA" id="ARBA00023242"/>
    </source>
</evidence>
<gene>
    <name evidence="6" type="ORF">A7U60_g3236</name>
</gene>
<dbReference type="GO" id="GO:0005634">
    <property type="term" value="C:nucleus"/>
    <property type="evidence" value="ECO:0007669"/>
    <property type="project" value="UniProtKB-SubCell"/>
</dbReference>
<dbReference type="GO" id="GO:0008270">
    <property type="term" value="F:zinc ion binding"/>
    <property type="evidence" value="ECO:0007669"/>
    <property type="project" value="InterPro"/>
</dbReference>
<evidence type="ECO:0000313" key="6">
    <source>
        <dbReference type="EMBL" id="OCB89544.1"/>
    </source>
</evidence>
<dbReference type="InterPro" id="IPR001138">
    <property type="entry name" value="Zn2Cys6_DnaBD"/>
</dbReference>
<feature type="compositionally biased region" description="Low complexity" evidence="4">
    <location>
        <begin position="663"/>
        <end position="672"/>
    </location>
</feature>
<dbReference type="OrthoDB" id="424974at2759"/>
<dbReference type="PROSITE" id="PS00463">
    <property type="entry name" value="ZN2_CY6_FUNGAL_1"/>
    <property type="match status" value="1"/>
</dbReference>
<feature type="compositionally biased region" description="Low complexity" evidence="4">
    <location>
        <begin position="790"/>
        <end position="805"/>
    </location>
</feature>
<dbReference type="InterPro" id="IPR007219">
    <property type="entry name" value="XnlR_reg_dom"/>
</dbReference>
<evidence type="ECO:0000256" key="1">
    <source>
        <dbReference type="ARBA" id="ARBA00004123"/>
    </source>
</evidence>
<feature type="region of interest" description="Disordered" evidence="4">
    <location>
        <begin position="660"/>
        <end position="704"/>
    </location>
</feature>
<feature type="region of interest" description="Disordered" evidence="4">
    <location>
        <begin position="776"/>
        <end position="831"/>
    </location>
</feature>
<comment type="subcellular location">
    <subcellularLocation>
        <location evidence="1">Nucleus</location>
    </subcellularLocation>
</comment>
<keyword evidence="3" id="KW-0539">Nucleus</keyword>
<dbReference type="InterPro" id="IPR050613">
    <property type="entry name" value="Sec_Metabolite_Reg"/>
</dbReference>
<feature type="compositionally biased region" description="Low complexity" evidence="4">
    <location>
        <begin position="680"/>
        <end position="695"/>
    </location>
</feature>
<dbReference type="CDD" id="cd00067">
    <property type="entry name" value="GAL4"/>
    <property type="match status" value="1"/>
</dbReference>
<dbReference type="PANTHER" id="PTHR31001:SF56">
    <property type="entry name" value="ZN(2)-C6 FUNGAL-TYPE DOMAIN-CONTAINING PROTEIN"/>
    <property type="match status" value="1"/>
</dbReference>